<dbReference type="InterPro" id="IPR020030">
    <property type="entry name" value="Pseudaminic_synth_PseI"/>
</dbReference>
<dbReference type="InterPro" id="IPR013785">
    <property type="entry name" value="Aldolase_TIM"/>
</dbReference>
<dbReference type="SUPFAM" id="SSF51569">
    <property type="entry name" value="Aldolase"/>
    <property type="match status" value="1"/>
</dbReference>
<evidence type="ECO:0000313" key="3">
    <source>
        <dbReference type="Proteomes" id="UP001595478"/>
    </source>
</evidence>
<comment type="caution">
    <text evidence="2">The sequence shown here is derived from an EMBL/GenBank/DDBJ whole genome shotgun (WGS) entry which is preliminary data.</text>
</comment>
<dbReference type="InterPro" id="IPR036732">
    <property type="entry name" value="AFP_Neu5c_C_sf"/>
</dbReference>
<dbReference type="PANTHER" id="PTHR42966:SF2">
    <property type="entry name" value="PSEUDAMINIC ACID SYNTHASE"/>
    <property type="match status" value="1"/>
</dbReference>
<reference evidence="3" key="1">
    <citation type="journal article" date="2019" name="Int. J. Syst. Evol. Microbiol.">
        <title>The Global Catalogue of Microorganisms (GCM) 10K type strain sequencing project: providing services to taxonomists for standard genome sequencing and annotation.</title>
        <authorList>
            <consortium name="The Broad Institute Genomics Platform"/>
            <consortium name="The Broad Institute Genome Sequencing Center for Infectious Disease"/>
            <person name="Wu L."/>
            <person name="Ma J."/>
        </authorList>
    </citation>
    <scope>NUCLEOTIDE SEQUENCE [LARGE SCALE GENOMIC DNA]</scope>
    <source>
        <strain evidence="3">KCTC 52473</strain>
    </source>
</reference>
<gene>
    <name evidence="2" type="primary">pseI</name>
    <name evidence="2" type="ORF">ACFOHL_09445</name>
</gene>
<keyword evidence="2" id="KW-0808">Transferase</keyword>
<dbReference type="PANTHER" id="PTHR42966">
    <property type="entry name" value="N-ACETYLNEURAMINATE SYNTHASE"/>
    <property type="match status" value="1"/>
</dbReference>
<feature type="domain" description="AFP-like" evidence="1">
    <location>
        <begin position="304"/>
        <end position="360"/>
    </location>
</feature>
<sequence length="360" mass="39129">MPDNNDLQTTDDVILLGGRKVGRGHAPFMIAELSGNHNQSLDTALALVDQAAKAGAHAIKLQTYTADTMTLDTQAKGFVIEDKNSLWYGENLYTLYQKASTPYEWHPIIFEHAKAQGMLAFSSPFDASAVDFLESLDVPCYKVASFELTDVPLIRKVASTGKPMIMSTGMASLSEIELAVRTAKSAGCNDIILLKCTSTYPAAATDTNLLTIPALRTNFACTVGLSDHTKGIGVSVASIALGASVIEKHFVLDRSAGGVDADFSLEPNEFALLTEECKRAYEALGEVKFGGTRNEQKSKQFRRSLYVSKPVVAGEVFTQENLRVIRPGYGLAPKHYETVIGRRARKNIEPATPLDWSMVD</sequence>
<dbReference type="GO" id="GO:0016740">
    <property type="term" value="F:transferase activity"/>
    <property type="evidence" value="ECO:0007669"/>
    <property type="project" value="UniProtKB-KW"/>
</dbReference>
<dbReference type="NCBIfam" id="TIGR03586">
    <property type="entry name" value="PseI"/>
    <property type="match status" value="1"/>
</dbReference>
<name>A0ABV7FQ99_9ALTE</name>
<protein>
    <submittedName>
        <fullName evidence="2">Pseudaminic acid synthase</fullName>
        <ecNumber evidence="2">2.5.1.97</ecNumber>
    </submittedName>
</protein>
<dbReference type="InterPro" id="IPR013974">
    <property type="entry name" value="SAF"/>
</dbReference>
<dbReference type="InterPro" id="IPR013132">
    <property type="entry name" value="PseI/NeuA/B-like_N"/>
</dbReference>
<dbReference type="InterPro" id="IPR057736">
    <property type="entry name" value="SAF_PseI/NeuA/NeuB"/>
</dbReference>
<dbReference type="InterPro" id="IPR006190">
    <property type="entry name" value="SAF_AFP_Neu5Ac"/>
</dbReference>
<dbReference type="CDD" id="cd11615">
    <property type="entry name" value="SAF_NeuB_like"/>
    <property type="match status" value="1"/>
</dbReference>
<dbReference type="Gene3D" id="3.90.1210.10">
    <property type="entry name" value="Antifreeze-like/N-acetylneuraminic acid synthase C-terminal domain"/>
    <property type="match status" value="1"/>
</dbReference>
<dbReference type="EMBL" id="JBHRSW010000015">
    <property type="protein sequence ID" value="MFC3121843.1"/>
    <property type="molecule type" value="Genomic_DNA"/>
</dbReference>
<keyword evidence="3" id="KW-1185">Reference proteome</keyword>
<dbReference type="SUPFAM" id="SSF51269">
    <property type="entry name" value="AFP III-like domain"/>
    <property type="match status" value="1"/>
</dbReference>
<dbReference type="InterPro" id="IPR051690">
    <property type="entry name" value="PseI-like"/>
</dbReference>
<proteinExistence type="predicted"/>
<evidence type="ECO:0000313" key="2">
    <source>
        <dbReference type="EMBL" id="MFC3121843.1"/>
    </source>
</evidence>
<dbReference type="SMART" id="SM00858">
    <property type="entry name" value="SAF"/>
    <property type="match status" value="1"/>
</dbReference>
<evidence type="ECO:0000259" key="1">
    <source>
        <dbReference type="PROSITE" id="PS50844"/>
    </source>
</evidence>
<dbReference type="PROSITE" id="PS50844">
    <property type="entry name" value="AFP_LIKE"/>
    <property type="match status" value="1"/>
</dbReference>
<dbReference type="Gene3D" id="3.20.20.70">
    <property type="entry name" value="Aldolase class I"/>
    <property type="match status" value="1"/>
</dbReference>
<dbReference type="Pfam" id="PF08666">
    <property type="entry name" value="SAF"/>
    <property type="match status" value="1"/>
</dbReference>
<dbReference type="Pfam" id="PF03102">
    <property type="entry name" value="NeuB"/>
    <property type="match status" value="1"/>
</dbReference>
<accession>A0ABV7FQ99</accession>
<organism evidence="2 3">
    <name type="scientific">Agaribacter flavus</name>
    <dbReference type="NCBI Taxonomy" id="1902781"/>
    <lineage>
        <taxon>Bacteria</taxon>
        <taxon>Pseudomonadati</taxon>
        <taxon>Pseudomonadota</taxon>
        <taxon>Gammaproteobacteria</taxon>
        <taxon>Alteromonadales</taxon>
        <taxon>Alteromonadaceae</taxon>
        <taxon>Agaribacter</taxon>
    </lineage>
</organism>
<dbReference type="EC" id="2.5.1.97" evidence="2"/>
<dbReference type="RefSeq" id="WP_376919980.1">
    <property type="nucleotide sequence ID" value="NZ_JBHRSW010000015.1"/>
</dbReference>
<dbReference type="Proteomes" id="UP001595478">
    <property type="component" value="Unassembled WGS sequence"/>
</dbReference>